<dbReference type="SUPFAM" id="SSF53474">
    <property type="entry name" value="alpha/beta-Hydrolases"/>
    <property type="match status" value="1"/>
</dbReference>
<keyword evidence="2" id="KW-1185">Reference proteome</keyword>
<proteinExistence type="predicted"/>
<dbReference type="GO" id="GO:0016787">
    <property type="term" value="F:hydrolase activity"/>
    <property type="evidence" value="ECO:0007669"/>
    <property type="project" value="UniProtKB-KW"/>
</dbReference>
<evidence type="ECO:0000313" key="2">
    <source>
        <dbReference type="Proteomes" id="UP001056937"/>
    </source>
</evidence>
<reference evidence="1" key="1">
    <citation type="journal article" date="2022" name="Toxins">
        <title>Genomic Analysis of Sphingopyxis sp. USTB-05 for Biodegrading Cyanobacterial Hepatotoxins.</title>
        <authorList>
            <person name="Liu C."/>
            <person name="Xu Q."/>
            <person name="Zhao Z."/>
            <person name="Zhang H."/>
            <person name="Liu X."/>
            <person name="Yin C."/>
            <person name="Liu Y."/>
            <person name="Yan H."/>
        </authorList>
    </citation>
    <scope>NUCLEOTIDE SEQUENCE</scope>
    <source>
        <strain evidence="1">NBD5</strain>
    </source>
</reference>
<organism evidence="1 2">
    <name type="scientific">Sphingomonas morindae</name>
    <dbReference type="NCBI Taxonomy" id="1541170"/>
    <lineage>
        <taxon>Bacteria</taxon>
        <taxon>Pseudomonadati</taxon>
        <taxon>Pseudomonadota</taxon>
        <taxon>Alphaproteobacteria</taxon>
        <taxon>Sphingomonadales</taxon>
        <taxon>Sphingomonadaceae</taxon>
        <taxon>Sphingomonas</taxon>
    </lineage>
</organism>
<name>A0ABY4X7S8_9SPHN</name>
<dbReference type="InterPro" id="IPR010662">
    <property type="entry name" value="RBBP9/YdeN"/>
</dbReference>
<dbReference type="InterPro" id="IPR029058">
    <property type="entry name" value="AB_hydrolase_fold"/>
</dbReference>
<accession>A0ABY4X7S8</accession>
<evidence type="ECO:0000313" key="1">
    <source>
        <dbReference type="EMBL" id="USI72955.1"/>
    </source>
</evidence>
<dbReference type="Proteomes" id="UP001056937">
    <property type="component" value="Chromosome 1"/>
</dbReference>
<dbReference type="Pfam" id="PF06821">
    <property type="entry name" value="Ser_hydrolase"/>
    <property type="match status" value="1"/>
</dbReference>
<dbReference type="Gene3D" id="3.40.50.1820">
    <property type="entry name" value="alpha/beta hydrolase"/>
    <property type="match status" value="1"/>
</dbReference>
<dbReference type="RefSeq" id="WP_252166766.1">
    <property type="nucleotide sequence ID" value="NZ_CP084930.1"/>
</dbReference>
<dbReference type="EMBL" id="CP084930">
    <property type="protein sequence ID" value="USI72955.1"/>
    <property type="molecule type" value="Genomic_DNA"/>
</dbReference>
<gene>
    <name evidence="1" type="ORF">LHA26_00270</name>
</gene>
<protein>
    <submittedName>
        <fullName evidence="1">Alpha/beta fold hydrolase</fullName>
    </submittedName>
</protein>
<sequence length="214" mass="23351">MFQDRLARMPLCLTLPGLDGSGPDHWQSLWEASRPGMERVDLGNWAQPSRNLWISRLERALARAGGPVVLVAHSLSCHLVAWWAHLAGEAACRPVAGALLVAPPDLDRGRIDPRVADFAPTPRSVLPFPAILVASRDDPWCSQARAREMANNWLASFCDAGTGGHLNAASGLGAWPAGQAILDQLLDHVCDRRNRRMDDRLVRERPEAIAVVPA</sequence>
<keyword evidence="1" id="KW-0378">Hydrolase</keyword>